<proteinExistence type="predicted"/>
<name>A0ABS7ZH95_9MICO</name>
<evidence type="ECO:0000256" key="6">
    <source>
        <dbReference type="SAM" id="Phobius"/>
    </source>
</evidence>
<keyword evidence="4" id="KW-0572">Peptidoglycan-anchor</keyword>
<feature type="domain" description="Gram-positive cocci surface proteins LPxTG" evidence="8">
    <location>
        <begin position="202"/>
        <end position="237"/>
    </location>
</feature>
<keyword evidence="6" id="KW-1133">Transmembrane helix</keyword>
<feature type="transmembrane region" description="Helical" evidence="6">
    <location>
        <begin position="209"/>
        <end position="230"/>
    </location>
</feature>
<dbReference type="EMBL" id="JAIXCQ010000009">
    <property type="protein sequence ID" value="MCA5894404.1"/>
    <property type="molecule type" value="Genomic_DNA"/>
</dbReference>
<evidence type="ECO:0000256" key="5">
    <source>
        <dbReference type="SAM" id="MobiDB-lite"/>
    </source>
</evidence>
<evidence type="ECO:0000313" key="9">
    <source>
        <dbReference type="EMBL" id="MCA5894404.1"/>
    </source>
</evidence>
<evidence type="ECO:0000256" key="2">
    <source>
        <dbReference type="ARBA" id="ARBA00022525"/>
    </source>
</evidence>
<gene>
    <name evidence="9" type="ORF">LEP48_13760</name>
</gene>
<dbReference type="Pfam" id="PF00746">
    <property type="entry name" value="Gram_pos_anchor"/>
    <property type="match status" value="1"/>
</dbReference>
<accession>A0ABS7ZH95</accession>
<dbReference type="Proteomes" id="UP001319870">
    <property type="component" value="Unassembled WGS sequence"/>
</dbReference>
<comment type="caution">
    <text evidence="9">The sequence shown here is derived from an EMBL/GenBank/DDBJ whole genome shotgun (WGS) entry which is preliminary data.</text>
</comment>
<sequence length="237" mass="23960">MATAVRTLPRAVTALGLGLAMGVAGASAATADASPSPSVTGYPEPEEPSLTAEMFQPICDGDVPYLLYRLTATGTDSSTATITWINPSGDDVVLTDQPLSGRVLWPGAVVGADGSPLDWPGWSLVDGEWVEGDEFDWVRPQVDVKFEVNPELTATAAYPPSSPSCATNPPGETPSTPGAPAPGSEPAPGAVPAAQPTSSGFLPQTGAEVGLLAAVAAGLVAVGAGITVLVRRRRTTG</sequence>
<evidence type="ECO:0000256" key="7">
    <source>
        <dbReference type="SAM" id="SignalP"/>
    </source>
</evidence>
<feature type="chain" id="PRO_5046033303" evidence="7">
    <location>
        <begin position="29"/>
        <end position="237"/>
    </location>
</feature>
<keyword evidence="6" id="KW-0812">Transmembrane</keyword>
<keyword evidence="3 7" id="KW-0732">Signal</keyword>
<organism evidence="9 10">
    <name type="scientific">Isoptericola luteus</name>
    <dbReference type="NCBI Taxonomy" id="2879484"/>
    <lineage>
        <taxon>Bacteria</taxon>
        <taxon>Bacillati</taxon>
        <taxon>Actinomycetota</taxon>
        <taxon>Actinomycetes</taxon>
        <taxon>Micrococcales</taxon>
        <taxon>Promicromonosporaceae</taxon>
        <taxon>Isoptericola</taxon>
    </lineage>
</organism>
<evidence type="ECO:0000256" key="4">
    <source>
        <dbReference type="ARBA" id="ARBA00023088"/>
    </source>
</evidence>
<keyword evidence="10" id="KW-1185">Reference proteome</keyword>
<reference evidence="9 10" key="1">
    <citation type="submission" date="2021-09" db="EMBL/GenBank/DDBJ databases">
        <title>Isoptericola luteus sp. nov., a novel bacterium isolated from Harbin, the capital city of Heilongjiang province.</title>
        <authorList>
            <person name="Li J."/>
        </authorList>
    </citation>
    <scope>NUCLEOTIDE SEQUENCE [LARGE SCALE GENOMIC DNA]</scope>
    <source>
        <strain evidence="9 10">NEAU-Y5</strain>
    </source>
</reference>
<dbReference type="NCBIfam" id="TIGR01167">
    <property type="entry name" value="LPXTG_anchor"/>
    <property type="match status" value="1"/>
</dbReference>
<dbReference type="PROSITE" id="PS50847">
    <property type="entry name" value="GRAM_POS_ANCHORING"/>
    <property type="match status" value="1"/>
</dbReference>
<keyword evidence="6" id="KW-0472">Membrane</keyword>
<feature type="region of interest" description="Disordered" evidence="5">
    <location>
        <begin position="155"/>
        <end position="199"/>
    </location>
</feature>
<keyword evidence="1" id="KW-0134">Cell wall</keyword>
<dbReference type="RefSeq" id="WP_225566163.1">
    <property type="nucleotide sequence ID" value="NZ_JAIXCQ010000009.1"/>
</dbReference>
<feature type="signal peptide" evidence="7">
    <location>
        <begin position="1"/>
        <end position="28"/>
    </location>
</feature>
<evidence type="ECO:0000256" key="3">
    <source>
        <dbReference type="ARBA" id="ARBA00022729"/>
    </source>
</evidence>
<keyword evidence="2" id="KW-0964">Secreted</keyword>
<evidence type="ECO:0000259" key="8">
    <source>
        <dbReference type="PROSITE" id="PS50847"/>
    </source>
</evidence>
<dbReference type="InterPro" id="IPR019931">
    <property type="entry name" value="LPXTG_anchor"/>
</dbReference>
<protein>
    <submittedName>
        <fullName evidence="9">LPXTG cell wall anchor domain-containing protein</fullName>
    </submittedName>
</protein>
<evidence type="ECO:0000256" key="1">
    <source>
        <dbReference type="ARBA" id="ARBA00022512"/>
    </source>
</evidence>
<evidence type="ECO:0000313" key="10">
    <source>
        <dbReference type="Proteomes" id="UP001319870"/>
    </source>
</evidence>